<reference evidence="11" key="2">
    <citation type="submission" date="2020-06" db="EMBL/GenBank/DDBJ databases">
        <authorList>
            <person name="Sheffer M."/>
        </authorList>
    </citation>
    <scope>NUCLEOTIDE SEQUENCE</scope>
</reference>
<dbReference type="PROSITE" id="PS50027">
    <property type="entry name" value="EGF_LAM_2"/>
    <property type="match status" value="1"/>
</dbReference>
<dbReference type="GO" id="GO:0030154">
    <property type="term" value="P:cell differentiation"/>
    <property type="evidence" value="ECO:0007669"/>
    <property type="project" value="UniProtKB-KW"/>
</dbReference>
<dbReference type="PANTHER" id="PTHR15036">
    <property type="entry name" value="PIKACHURIN-LIKE PROTEIN"/>
    <property type="match status" value="1"/>
</dbReference>
<evidence type="ECO:0000256" key="1">
    <source>
        <dbReference type="ARBA" id="ARBA00022737"/>
    </source>
</evidence>
<dbReference type="PROSITE" id="PS01186">
    <property type="entry name" value="EGF_2"/>
    <property type="match status" value="1"/>
</dbReference>
<dbReference type="SMART" id="SM00282">
    <property type="entry name" value="LamG"/>
    <property type="match status" value="3"/>
</dbReference>
<dbReference type="InterPro" id="IPR050372">
    <property type="entry name" value="Neurexin-related_CASP"/>
</dbReference>
<dbReference type="GO" id="GO:0005509">
    <property type="term" value="F:calcium ion binding"/>
    <property type="evidence" value="ECO:0007669"/>
    <property type="project" value="InterPro"/>
</dbReference>
<dbReference type="Pfam" id="PF07648">
    <property type="entry name" value="Kazal_2"/>
    <property type="match status" value="5"/>
</dbReference>
<comment type="caution">
    <text evidence="5">Lacks conserved residue(s) required for the propagation of feature annotation.</text>
</comment>
<feature type="disulfide bond" evidence="5">
    <location>
        <begin position="833"/>
        <end position="842"/>
    </location>
</feature>
<keyword evidence="12" id="KW-1185">Reference proteome</keyword>
<evidence type="ECO:0000313" key="11">
    <source>
        <dbReference type="EMBL" id="KAF8794348.1"/>
    </source>
</evidence>
<feature type="domain" description="EGF-like" evidence="8">
    <location>
        <begin position="1073"/>
        <end position="1110"/>
    </location>
</feature>
<feature type="domain" description="Laminin G" evidence="7">
    <location>
        <begin position="891"/>
        <end position="1077"/>
    </location>
</feature>
<organism evidence="11 12">
    <name type="scientific">Argiope bruennichi</name>
    <name type="common">Wasp spider</name>
    <name type="synonym">Aranea bruennichi</name>
    <dbReference type="NCBI Taxonomy" id="94029"/>
    <lineage>
        <taxon>Eukaryota</taxon>
        <taxon>Metazoa</taxon>
        <taxon>Ecdysozoa</taxon>
        <taxon>Arthropoda</taxon>
        <taxon>Chelicerata</taxon>
        <taxon>Arachnida</taxon>
        <taxon>Araneae</taxon>
        <taxon>Araneomorphae</taxon>
        <taxon>Entelegynae</taxon>
        <taxon>Araneoidea</taxon>
        <taxon>Araneidae</taxon>
        <taxon>Argiope</taxon>
    </lineage>
</organism>
<dbReference type="InterPro" id="IPR001881">
    <property type="entry name" value="EGF-like_Ca-bd_dom"/>
</dbReference>
<evidence type="ECO:0000313" key="12">
    <source>
        <dbReference type="Proteomes" id="UP000807504"/>
    </source>
</evidence>
<proteinExistence type="predicted"/>
<feature type="domain" description="Laminin G" evidence="7">
    <location>
        <begin position="1119"/>
        <end position="1296"/>
    </location>
</feature>
<dbReference type="InterPro" id="IPR001791">
    <property type="entry name" value="Laminin_G"/>
</dbReference>
<dbReference type="InterPro" id="IPR000742">
    <property type="entry name" value="EGF"/>
</dbReference>
<dbReference type="PROSITE" id="PS50026">
    <property type="entry name" value="EGF_3"/>
    <property type="match status" value="3"/>
</dbReference>
<dbReference type="SMART" id="SM00280">
    <property type="entry name" value="KAZAL"/>
    <property type="match status" value="5"/>
</dbReference>
<dbReference type="InterPro" id="IPR036058">
    <property type="entry name" value="Kazal_dom_sf"/>
</dbReference>
<dbReference type="PROSITE" id="PS00022">
    <property type="entry name" value="EGF_1"/>
    <property type="match status" value="3"/>
</dbReference>
<dbReference type="EMBL" id="JABXBU010000002">
    <property type="protein sequence ID" value="KAF8794348.1"/>
    <property type="molecule type" value="Genomic_DNA"/>
</dbReference>
<feature type="disulfide bond" evidence="5">
    <location>
        <begin position="872"/>
        <end position="881"/>
    </location>
</feature>
<gene>
    <name evidence="11" type="ORF">HNY73_002339</name>
</gene>
<comment type="caution">
    <text evidence="11">The sequence shown here is derived from an EMBL/GenBank/DDBJ whole genome shotgun (WGS) entry which is preliminary data.</text>
</comment>
<evidence type="ECO:0000259" key="10">
    <source>
        <dbReference type="PROSITE" id="PS51465"/>
    </source>
</evidence>
<name>A0A8T0FVV2_ARGBR</name>
<dbReference type="SMART" id="SM00274">
    <property type="entry name" value="FOLN"/>
    <property type="match status" value="6"/>
</dbReference>
<dbReference type="PANTHER" id="PTHR15036:SF83">
    <property type="entry name" value="AGRIN"/>
    <property type="match status" value="1"/>
</dbReference>
<feature type="disulfide bond" evidence="6">
    <location>
        <begin position="474"/>
        <end position="483"/>
    </location>
</feature>
<keyword evidence="6" id="KW-0424">Laminin EGF-like domain</keyword>
<dbReference type="Gene3D" id="2.60.120.200">
    <property type="match status" value="3"/>
</dbReference>
<dbReference type="FunFam" id="3.30.60.30:FF:000024">
    <property type="entry name" value="Transmembrane agrin"/>
    <property type="match status" value="2"/>
</dbReference>
<dbReference type="PROSITE" id="PS01248">
    <property type="entry name" value="EGF_LAM_1"/>
    <property type="match status" value="1"/>
</dbReference>
<evidence type="ECO:0000256" key="5">
    <source>
        <dbReference type="PROSITE-ProRule" id="PRU00076"/>
    </source>
</evidence>
<evidence type="ECO:0000259" key="9">
    <source>
        <dbReference type="PROSITE" id="PS50027"/>
    </source>
</evidence>
<reference evidence="11" key="1">
    <citation type="journal article" date="2020" name="bioRxiv">
        <title>Chromosome-level reference genome of the European wasp spider Argiope bruennichi: a resource for studies on range expansion and evolutionary adaptation.</title>
        <authorList>
            <person name="Sheffer M.M."/>
            <person name="Hoppe A."/>
            <person name="Krehenwinkel H."/>
            <person name="Uhl G."/>
            <person name="Kuss A.W."/>
            <person name="Jensen L."/>
            <person name="Jensen C."/>
            <person name="Gillespie R.G."/>
            <person name="Hoff K.J."/>
            <person name="Prost S."/>
        </authorList>
    </citation>
    <scope>NUCLEOTIDE SEQUENCE</scope>
</reference>
<protein>
    <submittedName>
        <fullName evidence="11">Agrin like protein</fullName>
    </submittedName>
</protein>
<evidence type="ECO:0000259" key="8">
    <source>
        <dbReference type="PROSITE" id="PS50026"/>
    </source>
</evidence>
<feature type="disulfide bond" evidence="6">
    <location>
        <begin position="455"/>
        <end position="472"/>
    </location>
</feature>
<dbReference type="InterPro" id="IPR003884">
    <property type="entry name" value="FacI_MAC"/>
</dbReference>
<evidence type="ECO:0000256" key="6">
    <source>
        <dbReference type="PROSITE-ProRule" id="PRU00460"/>
    </source>
</evidence>
<dbReference type="SMART" id="SM00179">
    <property type="entry name" value="EGF_CA"/>
    <property type="match status" value="2"/>
</dbReference>
<dbReference type="CDD" id="cd00104">
    <property type="entry name" value="KAZAL_FS"/>
    <property type="match status" value="4"/>
</dbReference>
<dbReference type="FunFam" id="2.10.25.10:FF:000140">
    <property type="entry name" value="Transmembrane agrin"/>
    <property type="match status" value="1"/>
</dbReference>
<keyword evidence="5" id="KW-0245">EGF-like domain</keyword>
<dbReference type="Gene3D" id="3.30.60.30">
    <property type="match status" value="5"/>
</dbReference>
<dbReference type="FunFam" id="3.30.60.30:FF:000040">
    <property type="entry name" value="Agrin, putative"/>
    <property type="match status" value="1"/>
</dbReference>
<feature type="domain" description="Kazal-like" evidence="10">
    <location>
        <begin position="22"/>
        <end position="76"/>
    </location>
</feature>
<evidence type="ECO:0000256" key="4">
    <source>
        <dbReference type="ARBA" id="ARBA00023180"/>
    </source>
</evidence>
<feature type="domain" description="Kazal-like" evidence="10">
    <location>
        <begin position="322"/>
        <end position="369"/>
    </location>
</feature>
<dbReference type="GO" id="GO:0048513">
    <property type="term" value="P:animal organ development"/>
    <property type="evidence" value="ECO:0007669"/>
    <property type="project" value="UniProtKB-ARBA"/>
</dbReference>
<accession>A0A8T0FVV2</accession>
<dbReference type="CDD" id="cd00054">
    <property type="entry name" value="EGF_CA"/>
    <property type="match status" value="1"/>
</dbReference>
<feature type="domain" description="Laminin G" evidence="7">
    <location>
        <begin position="627"/>
        <end position="805"/>
    </location>
</feature>
<keyword evidence="1" id="KW-0677">Repeat</keyword>
<dbReference type="SMART" id="SM00180">
    <property type="entry name" value="EGF_Lam"/>
    <property type="match status" value="1"/>
</dbReference>
<dbReference type="InterPro" id="IPR013320">
    <property type="entry name" value="ConA-like_dom_sf"/>
</dbReference>
<sequence>MNALNPCEGVECPASQVCQLDEHRNPICRCNSVCTPDLRPVCGSDGKTYTNECTLRVEACKSRKNIRIIYTGECSAGANPCESLQCGPNQECDIDRYGIATCQCPPTCEPVMRPVCGSDGHTYHNDCDLNRQSCLMKREVTLAYRGECDGCENKKCEFYAVCESNGKNEARCICPHTCIKVESSVCGTDGVTYLNECEMRVAACNKGQYVAVGSRGPCDLCQNVHCKYGARCENGQCVCPVNCPDNYEPVCVTDGSTYPNECEMRREACIRSQDLSVLFYGECGDVGSSGQDMGSGGKGCQEKNCQFGSVCEYDLNGFPQCVCNFDCPQTRKPVCGSDNIIHNNDCSLREESCRQQVQIFILPSALCEEFKDVPCDGEAPLVNPVTGREYTCGEDEPHRYCPPSSYCHKTSSFAKCCREVAMIKTCADTTYGCCPDDQTAALGPNNAGCPSVCNCNRLGSYGLTCDAETKQCSCKPGVGGLRCDRCEPGYWGLHKATEGNSGCSLSISKAVSGTCSDMRCLHGASCQEKDGLAQCTCNIHCSPQKTKTPFVAQTEILTALNAIASVQLQISEANSGGVKWALQTRRTITTFSSYTRTIYDDPLRDVFSTPHLVPTPGPERDKPKILLRLHPFFGRSYLELPRLQAYTRLSLELEFRTFAKNGILLYNGQTATGTGDFVSLAIKDGFVEFRYNLGNGPVVLRSPQKLHLGKLHRLIAKRYLRDGMLTLEGQEDVAGRSQGSLKSLDLGENLYLGYVPTERKGIFENIAVSTGMIGCIRRLKIGKKEVDLRYPTSKDIIRGNGIHECGASSCMNMPCKNNAICEPVGESDYLCSCLPGFAGKTCEVLEDACLNNPCTDGSTCVPHDQHGFICRCPPDRTGKLCEKSIIETEGIFVPDFNGQSYLEFPTLSNVRQAFNIEVWFLTRSLHGTLLYNGQQASGKGDFVAITISDGYIDFRYDLGSAVQSVSGVVSIRSPEPVSLNEWHAVKVNRLWKNGTLQVDDGHISSQESAASLTELNLEHNLYVGGVPNLEMVNPGAGVRMGLDGAIQRITVNGDIWDRLMARAIWSHGVRRYRGPPCDETSQCLNEGVCIPQLNVPLCRCPLYFWGSKCEKRIAKEDLERPVAFGGSDFLSFSNKQSTKAEGQRETNIEVTFRTSHHKGLLLWTNKGATIRGDYLALAISKGYAQLSFNLGKQKEPLLITSLHRVDDSRWHTALIERNMRFGTLTMDDNPPISNTSEPGATELNTDGVYWIGGFPSLPAGLPEDYYHGFRGCIESVVLDGDPLHLVMHGTGDVTFCDDS</sequence>
<evidence type="ECO:0000256" key="3">
    <source>
        <dbReference type="ARBA" id="ARBA00023157"/>
    </source>
</evidence>
<dbReference type="Proteomes" id="UP000807504">
    <property type="component" value="Unassembled WGS sequence"/>
</dbReference>
<evidence type="ECO:0000259" key="7">
    <source>
        <dbReference type="PROSITE" id="PS50025"/>
    </source>
</evidence>
<keyword evidence="2" id="KW-0221">Differentiation</keyword>
<feature type="domain" description="EGF-like" evidence="8">
    <location>
        <begin position="845"/>
        <end position="882"/>
    </location>
</feature>
<keyword evidence="4" id="KW-0325">Glycoprotein</keyword>
<dbReference type="Pfam" id="PF00053">
    <property type="entry name" value="EGF_laminin"/>
    <property type="match status" value="1"/>
</dbReference>
<dbReference type="InterPro" id="IPR002350">
    <property type="entry name" value="Kazal_dom"/>
</dbReference>
<dbReference type="Gene3D" id="2.10.25.10">
    <property type="entry name" value="Laminin"/>
    <property type="match status" value="4"/>
</dbReference>
<dbReference type="Pfam" id="PF00008">
    <property type="entry name" value="EGF"/>
    <property type="match status" value="1"/>
</dbReference>
<evidence type="ECO:0000256" key="2">
    <source>
        <dbReference type="ARBA" id="ARBA00022782"/>
    </source>
</evidence>
<keyword evidence="3 5" id="KW-1015">Disulfide bond</keyword>
<feature type="domain" description="Laminin EGF-like" evidence="9">
    <location>
        <begin position="453"/>
        <end position="505"/>
    </location>
</feature>
<dbReference type="InterPro" id="IPR002049">
    <property type="entry name" value="LE_dom"/>
</dbReference>
<dbReference type="Pfam" id="PF00054">
    <property type="entry name" value="Laminin_G_1"/>
    <property type="match status" value="3"/>
</dbReference>
<dbReference type="SMART" id="SM00057">
    <property type="entry name" value="FIMAC"/>
    <property type="match status" value="1"/>
</dbReference>
<dbReference type="GO" id="GO:0005576">
    <property type="term" value="C:extracellular region"/>
    <property type="evidence" value="ECO:0007669"/>
    <property type="project" value="UniProtKB-ARBA"/>
</dbReference>
<feature type="disulfide bond" evidence="5">
    <location>
        <begin position="1100"/>
        <end position="1109"/>
    </location>
</feature>
<feature type="disulfide bond" evidence="6">
    <location>
        <begin position="453"/>
        <end position="465"/>
    </location>
</feature>
<dbReference type="PROSITE" id="PS50025">
    <property type="entry name" value="LAM_G_DOMAIN"/>
    <property type="match status" value="3"/>
</dbReference>
<dbReference type="CDD" id="cd00055">
    <property type="entry name" value="EGF_Lam"/>
    <property type="match status" value="1"/>
</dbReference>
<dbReference type="SMART" id="SM00181">
    <property type="entry name" value="EGF"/>
    <property type="match status" value="5"/>
</dbReference>
<dbReference type="CDD" id="cd00110">
    <property type="entry name" value="LamG"/>
    <property type="match status" value="3"/>
</dbReference>
<dbReference type="InterPro" id="IPR003645">
    <property type="entry name" value="Fol_N"/>
</dbReference>
<feature type="domain" description="EGF-like" evidence="8">
    <location>
        <begin position="806"/>
        <end position="843"/>
    </location>
</feature>
<dbReference type="PROSITE" id="PS51465">
    <property type="entry name" value="KAZAL_2"/>
    <property type="match status" value="5"/>
</dbReference>
<dbReference type="GO" id="GO:0016020">
    <property type="term" value="C:membrane"/>
    <property type="evidence" value="ECO:0007669"/>
    <property type="project" value="UniProtKB-SubCell"/>
</dbReference>
<feature type="domain" description="Kazal-like" evidence="10">
    <location>
        <begin position="238"/>
        <end position="285"/>
    </location>
</feature>
<feature type="domain" description="Kazal-like" evidence="10">
    <location>
        <begin position="157"/>
        <end position="220"/>
    </location>
</feature>
<dbReference type="SUPFAM" id="SSF100895">
    <property type="entry name" value="Kazal-type serine protease inhibitors"/>
    <property type="match status" value="5"/>
</dbReference>
<dbReference type="SUPFAM" id="SSF57196">
    <property type="entry name" value="EGF/Laminin"/>
    <property type="match status" value="1"/>
</dbReference>
<dbReference type="SUPFAM" id="SSF49899">
    <property type="entry name" value="Concanavalin A-like lectins/glucanases"/>
    <property type="match status" value="3"/>
</dbReference>
<feature type="domain" description="Kazal-like" evidence="10">
    <location>
        <begin position="96"/>
        <end position="150"/>
    </location>
</feature>